<keyword evidence="2" id="KW-1185">Reference proteome</keyword>
<proteinExistence type="predicted"/>
<dbReference type="InterPro" id="IPR046828">
    <property type="entry name" value="RepSA"/>
</dbReference>
<geneLocation type="plasmid" evidence="1 2">
    <name>pJCM15296</name>
</geneLocation>
<keyword evidence="1" id="KW-0614">Plasmid</keyword>
<gene>
    <name evidence="1" type="ORF">MAUB_62580</name>
</gene>
<dbReference type="EMBL" id="AP022578">
    <property type="protein sequence ID" value="BBX88057.1"/>
    <property type="molecule type" value="Genomic_DNA"/>
</dbReference>
<sequence>MCGPCYDYLSHVLFFSWHLPEPWRRFTIALRRAVRQELKVLGCDLDSVRVSFVKVVEKQARAVPHIHALIRLDPANDETTASRSPSRTRTGQLLVTPFTLPAMRTLLPRLPCGSALRSTLNR</sequence>
<dbReference type="Proteomes" id="UP000465609">
    <property type="component" value="Plasmid pJCM15296"/>
</dbReference>
<protein>
    <recommendedName>
        <fullName evidence="3">Replication protein</fullName>
    </recommendedName>
</protein>
<evidence type="ECO:0000313" key="2">
    <source>
        <dbReference type="Proteomes" id="UP000465609"/>
    </source>
</evidence>
<accession>A0ABM7IMN1</accession>
<reference evidence="1 2" key="1">
    <citation type="journal article" date="2019" name="Emerg. Microbes Infect.">
        <title>Comprehensive subspecies identification of 175 nontuberculous mycobacteria species based on 7547 genomic profiles.</title>
        <authorList>
            <person name="Matsumoto Y."/>
            <person name="Kinjo T."/>
            <person name="Motooka D."/>
            <person name="Nabeya D."/>
            <person name="Jung N."/>
            <person name="Uechi K."/>
            <person name="Horii T."/>
            <person name="Iida T."/>
            <person name="Fujita J."/>
            <person name="Nakamura S."/>
        </authorList>
    </citation>
    <scope>NUCLEOTIDE SEQUENCE [LARGE SCALE GENOMIC DNA]</scope>
    <source>
        <strain evidence="1 2">JCM 15296</strain>
        <plasmid evidence="1">pJCM15296</plasmid>
    </source>
</reference>
<dbReference type="Pfam" id="PF20199">
    <property type="entry name" value="RepSA"/>
    <property type="match status" value="1"/>
</dbReference>
<organism evidence="1 2">
    <name type="scientific">Mycolicibacterium aubagnense</name>
    <dbReference type="NCBI Taxonomy" id="319707"/>
    <lineage>
        <taxon>Bacteria</taxon>
        <taxon>Bacillati</taxon>
        <taxon>Actinomycetota</taxon>
        <taxon>Actinomycetes</taxon>
        <taxon>Mycobacteriales</taxon>
        <taxon>Mycobacteriaceae</taxon>
        <taxon>Mycolicibacterium</taxon>
    </lineage>
</organism>
<name>A0ABM7IMN1_9MYCO</name>
<evidence type="ECO:0008006" key="3">
    <source>
        <dbReference type="Google" id="ProtNLM"/>
    </source>
</evidence>
<evidence type="ECO:0000313" key="1">
    <source>
        <dbReference type="EMBL" id="BBX88057.1"/>
    </source>
</evidence>